<protein>
    <submittedName>
        <fullName evidence="1">Transposase, IS4 family protein</fullName>
    </submittedName>
</protein>
<sequence length="124" mass="14428">MIRKPLQFCDVATRRIKRASEVTKNTLLQEMILQALRNQLVFRYVLMDSWFASKDNFELILSKHKHFVAVLKDNWLVALSQADKEQGRFVRVDSLQSNKQVMRGWLKCFSLAESLRTKMAAPVG</sequence>
<gene>
    <name evidence="1" type="ORF">ThidrDRAFT_4547</name>
</gene>
<dbReference type="SUPFAM" id="SSF53098">
    <property type="entry name" value="Ribonuclease H-like"/>
    <property type="match status" value="1"/>
</dbReference>
<dbReference type="Proteomes" id="UP000004200">
    <property type="component" value="Unassembled WGS sequence"/>
</dbReference>
<accession>G2E8D3</accession>
<dbReference type="EMBL" id="AFWT01000075">
    <property type="protein sequence ID" value="EGV27645.1"/>
    <property type="molecule type" value="Genomic_DNA"/>
</dbReference>
<dbReference type="AlphaFoldDB" id="G2E8D3"/>
<evidence type="ECO:0000313" key="1">
    <source>
        <dbReference type="EMBL" id="EGV27645.1"/>
    </source>
</evidence>
<reference evidence="1 2" key="1">
    <citation type="submission" date="2011-06" db="EMBL/GenBank/DDBJ databases">
        <title>The draft genome of Thiorhodococcus drewsii AZ1.</title>
        <authorList>
            <consortium name="US DOE Joint Genome Institute (JGI-PGF)"/>
            <person name="Lucas S."/>
            <person name="Han J."/>
            <person name="Lapidus A."/>
            <person name="Cheng J.-F."/>
            <person name="Goodwin L."/>
            <person name="Pitluck S."/>
            <person name="Peters L."/>
            <person name="Land M.L."/>
            <person name="Hauser L."/>
            <person name="Vogl K."/>
            <person name="Liu Z."/>
            <person name="Imhoff J."/>
            <person name="Thiel V."/>
            <person name="Frigaard N.-U."/>
            <person name="Bryant D.A."/>
            <person name="Woyke T.J."/>
        </authorList>
    </citation>
    <scope>NUCLEOTIDE SEQUENCE [LARGE SCALE GENOMIC DNA]</scope>
    <source>
        <strain evidence="1 2">AZ1</strain>
    </source>
</reference>
<dbReference type="InterPro" id="IPR012337">
    <property type="entry name" value="RNaseH-like_sf"/>
</dbReference>
<comment type="caution">
    <text evidence="1">The sequence shown here is derived from an EMBL/GenBank/DDBJ whole genome shotgun (WGS) entry which is preliminary data.</text>
</comment>
<name>G2E8D3_9GAMM</name>
<dbReference type="OrthoDB" id="6112254at2"/>
<keyword evidence="2" id="KW-1185">Reference proteome</keyword>
<dbReference type="eggNOG" id="COG3385">
    <property type="taxonomic scope" value="Bacteria"/>
</dbReference>
<proteinExistence type="predicted"/>
<evidence type="ECO:0000313" key="2">
    <source>
        <dbReference type="Proteomes" id="UP000004200"/>
    </source>
</evidence>
<dbReference type="STRING" id="765913.ThidrDRAFT_4547"/>
<organism evidence="1 2">
    <name type="scientific">Thiorhodococcus drewsii AZ1</name>
    <dbReference type="NCBI Taxonomy" id="765913"/>
    <lineage>
        <taxon>Bacteria</taxon>
        <taxon>Pseudomonadati</taxon>
        <taxon>Pseudomonadota</taxon>
        <taxon>Gammaproteobacteria</taxon>
        <taxon>Chromatiales</taxon>
        <taxon>Chromatiaceae</taxon>
        <taxon>Thiorhodococcus</taxon>
    </lineage>
</organism>